<gene>
    <name evidence="1" type="ORF">V1264_002289</name>
</gene>
<accession>A0AAN9C937</accession>
<keyword evidence="2" id="KW-1185">Reference proteome</keyword>
<dbReference type="EMBL" id="JBAMIC010000001">
    <property type="protein sequence ID" value="KAK7116650.1"/>
    <property type="molecule type" value="Genomic_DNA"/>
</dbReference>
<sequence length="155" mass="17167">MFTNKLKLNCDKTEAIRFTKSSLSSSLFLPPSITLGSSTIEFSDSVRDLGIFLDSDLSMKHHVMKVCQSAYIELKRIGSIRPYLTEDDTKTLVSSYILSRLDYGNSVLIGCPQSVIHPLQRVQNSAARLVCKAPQSQSFSPLLTLLAPCRAENPI</sequence>
<proteinExistence type="predicted"/>
<name>A0AAN9C937_9CAEN</name>
<reference evidence="1 2" key="1">
    <citation type="submission" date="2024-02" db="EMBL/GenBank/DDBJ databases">
        <title>Chromosome-scale genome assembly of the rough periwinkle Littorina saxatilis.</title>
        <authorList>
            <person name="De Jode A."/>
            <person name="Faria R."/>
            <person name="Formenti G."/>
            <person name="Sims Y."/>
            <person name="Smith T.P."/>
            <person name="Tracey A."/>
            <person name="Wood J.M.D."/>
            <person name="Zagrodzka Z.B."/>
            <person name="Johannesson K."/>
            <person name="Butlin R.K."/>
            <person name="Leder E.H."/>
        </authorList>
    </citation>
    <scope>NUCLEOTIDE SEQUENCE [LARGE SCALE GENOMIC DNA]</scope>
    <source>
        <strain evidence="1">Snail1</strain>
        <tissue evidence="1">Muscle</tissue>
    </source>
</reference>
<organism evidence="1 2">
    <name type="scientific">Littorina saxatilis</name>
    <dbReference type="NCBI Taxonomy" id="31220"/>
    <lineage>
        <taxon>Eukaryota</taxon>
        <taxon>Metazoa</taxon>
        <taxon>Spiralia</taxon>
        <taxon>Lophotrochozoa</taxon>
        <taxon>Mollusca</taxon>
        <taxon>Gastropoda</taxon>
        <taxon>Caenogastropoda</taxon>
        <taxon>Littorinimorpha</taxon>
        <taxon>Littorinoidea</taxon>
        <taxon>Littorinidae</taxon>
        <taxon>Littorina</taxon>
    </lineage>
</organism>
<dbReference type="PANTHER" id="PTHR33332">
    <property type="entry name" value="REVERSE TRANSCRIPTASE DOMAIN-CONTAINING PROTEIN"/>
    <property type="match status" value="1"/>
</dbReference>
<evidence type="ECO:0000313" key="1">
    <source>
        <dbReference type="EMBL" id="KAK7116650.1"/>
    </source>
</evidence>
<dbReference type="AlphaFoldDB" id="A0AAN9C937"/>
<comment type="caution">
    <text evidence="1">The sequence shown here is derived from an EMBL/GenBank/DDBJ whole genome shotgun (WGS) entry which is preliminary data.</text>
</comment>
<protein>
    <submittedName>
        <fullName evidence="1">Uncharacterized protein</fullName>
    </submittedName>
</protein>
<dbReference type="Proteomes" id="UP001374579">
    <property type="component" value="Unassembled WGS sequence"/>
</dbReference>
<evidence type="ECO:0000313" key="2">
    <source>
        <dbReference type="Proteomes" id="UP001374579"/>
    </source>
</evidence>